<proteinExistence type="predicted"/>
<evidence type="ECO:0000313" key="4">
    <source>
        <dbReference type="Proteomes" id="UP001302719"/>
    </source>
</evidence>
<dbReference type="Proteomes" id="UP001302719">
    <property type="component" value="Chromosome"/>
</dbReference>
<evidence type="ECO:0000313" key="3">
    <source>
        <dbReference type="EMBL" id="WNM56377.1"/>
    </source>
</evidence>
<dbReference type="KEGG" id="nall:PP769_10310"/>
<accession>A0AA96G8J7</accession>
<dbReference type="InterPro" id="IPR029063">
    <property type="entry name" value="SAM-dependent_MTases_sf"/>
</dbReference>
<evidence type="ECO:0000259" key="2">
    <source>
        <dbReference type="Pfam" id="PF13847"/>
    </source>
</evidence>
<dbReference type="SUPFAM" id="SSF53335">
    <property type="entry name" value="S-adenosyl-L-methionine-dependent methyltransferases"/>
    <property type="match status" value="1"/>
</dbReference>
<dbReference type="AlphaFoldDB" id="A0AA96G8J7"/>
<reference evidence="3 4" key="1">
    <citation type="submission" date="2023-01" db="EMBL/GenBank/DDBJ databases">
        <title>Cultivation and genomic characterization of new, ubiquitous marine nitrite-oxidizing bacteria from the Nitrospirales.</title>
        <authorList>
            <person name="Mueller A.J."/>
            <person name="Daebeler A."/>
            <person name="Herbold C.W."/>
            <person name="Kirkegaard R.H."/>
            <person name="Daims H."/>
        </authorList>
    </citation>
    <scope>NUCLEOTIDE SEQUENCE [LARGE SCALE GENOMIC DNA]</scope>
    <source>
        <strain evidence="3 4">VA</strain>
    </source>
</reference>
<dbReference type="Gene3D" id="3.40.50.150">
    <property type="entry name" value="Vaccinia Virus protein VP39"/>
    <property type="match status" value="1"/>
</dbReference>
<dbReference type="PANTHER" id="PTHR44068:SF1">
    <property type="entry name" value="HYPOTHETICAL LOC100005854"/>
    <property type="match status" value="1"/>
</dbReference>
<dbReference type="GO" id="GO:0003838">
    <property type="term" value="F:sterol 24-C-methyltransferase activity"/>
    <property type="evidence" value="ECO:0007669"/>
    <property type="project" value="TreeGrafter"/>
</dbReference>
<dbReference type="GO" id="GO:0032259">
    <property type="term" value="P:methylation"/>
    <property type="evidence" value="ECO:0007669"/>
    <property type="project" value="UniProtKB-KW"/>
</dbReference>
<name>A0AA96G8J7_9BACT</name>
<evidence type="ECO:0000256" key="1">
    <source>
        <dbReference type="ARBA" id="ARBA00022679"/>
    </source>
</evidence>
<protein>
    <submittedName>
        <fullName evidence="3">Class I SAM-dependent methyltransferase</fullName>
    </submittedName>
</protein>
<keyword evidence="4" id="KW-1185">Reference proteome</keyword>
<dbReference type="Pfam" id="PF13847">
    <property type="entry name" value="Methyltransf_31"/>
    <property type="match status" value="1"/>
</dbReference>
<feature type="domain" description="Methyltransferase" evidence="2">
    <location>
        <begin position="18"/>
        <end position="144"/>
    </location>
</feature>
<dbReference type="CDD" id="cd02440">
    <property type="entry name" value="AdoMet_MTases"/>
    <property type="match status" value="1"/>
</dbReference>
<gene>
    <name evidence="3" type="ORF">PP769_10310</name>
</gene>
<dbReference type="EMBL" id="CP116967">
    <property type="protein sequence ID" value="WNM56377.1"/>
    <property type="molecule type" value="Genomic_DNA"/>
</dbReference>
<dbReference type="RefSeq" id="WP_312639965.1">
    <property type="nucleotide sequence ID" value="NZ_CP116967.1"/>
</dbReference>
<dbReference type="InterPro" id="IPR025714">
    <property type="entry name" value="Methyltranfer_dom"/>
</dbReference>
<sequence length="234" mass="25434">MATRSLESHGRFFAPFLSANHDVLDLGCGPGTISVDIARLVAPGKGTGIDYSESQVVQARKHAEEAGVSNVDFQIGSCYELPFTEQSFDRIFCHALMEHLADPVAALREAFHKLKMDGMLGVCSPDSDGWLLSPPSAELEGAVTAYADLQQANGGNLRIGKNLGVLLQDAGFTEIHLAARYECYPSLEFIGEYLALQLEKKGFSRHATTLRRWAKDPSGMFAQAWVSAVAKKSQ</sequence>
<dbReference type="InterPro" id="IPR050447">
    <property type="entry name" value="Erg6_SMT_methyltransf"/>
</dbReference>
<organism evidence="3 4">
    <name type="scientific">Candidatus Nitrospira allomarina</name>
    <dbReference type="NCBI Taxonomy" id="3020900"/>
    <lineage>
        <taxon>Bacteria</taxon>
        <taxon>Pseudomonadati</taxon>
        <taxon>Nitrospirota</taxon>
        <taxon>Nitrospiria</taxon>
        <taxon>Nitrospirales</taxon>
        <taxon>Nitrospiraceae</taxon>
        <taxon>Nitrospira</taxon>
    </lineage>
</organism>
<dbReference type="PANTHER" id="PTHR44068">
    <property type="entry name" value="ZGC:194242"/>
    <property type="match status" value="1"/>
</dbReference>
<keyword evidence="3" id="KW-0489">Methyltransferase</keyword>
<dbReference type="GO" id="GO:0016126">
    <property type="term" value="P:sterol biosynthetic process"/>
    <property type="evidence" value="ECO:0007669"/>
    <property type="project" value="TreeGrafter"/>
</dbReference>
<keyword evidence="1" id="KW-0808">Transferase</keyword>